<comment type="caution">
    <text evidence="1">The sequence shown here is derived from an EMBL/GenBank/DDBJ whole genome shotgun (WGS) entry which is preliminary data.</text>
</comment>
<accession>A0A062U9L9</accession>
<dbReference type="AlphaFoldDB" id="A0A062U9L9"/>
<sequence length="169" mass="17754">MTAYIALLKAINVGGTGKMPMTDLKALCEDAGFESVKTYIASGNVVFKSDLTAKAVKAELEARVEAYFGKPVPVFVRTLPEMVAILAANPFPDGAPNKVVAVFLATAPGDVMDGVKNQASEEISAGQREVYIHYPDGQARTKLSVPAAAAGSARNINTVTKLIDLAKAL</sequence>
<reference evidence="1 2" key="1">
    <citation type="journal article" date="2014" name="Antonie Van Leeuwenhoek">
        <title>Hyphomonas beringensis sp. nov. and Hyphomonas chukchiensis sp. nov., isolated from surface seawater of the Bering Sea and Chukchi Sea.</title>
        <authorList>
            <person name="Li C."/>
            <person name="Lai Q."/>
            <person name="Li G."/>
            <person name="Dong C."/>
            <person name="Wang J."/>
            <person name="Liao Y."/>
            <person name="Shao Z."/>
        </authorList>
    </citation>
    <scope>NUCLEOTIDE SEQUENCE [LARGE SCALE GENOMIC DNA]</scope>
    <source>
        <strain evidence="1 2">25B14_1</strain>
    </source>
</reference>
<gene>
    <name evidence="1" type="ORF">HY29_14335</name>
</gene>
<dbReference type="PANTHER" id="PTHR36439:SF1">
    <property type="entry name" value="DUF1697 DOMAIN-CONTAINING PROTEIN"/>
    <property type="match status" value="1"/>
</dbReference>
<dbReference type="Proteomes" id="UP000027037">
    <property type="component" value="Unassembled WGS sequence"/>
</dbReference>
<dbReference type="OrthoDB" id="9806494at2"/>
<dbReference type="Gene3D" id="3.30.70.1280">
    <property type="entry name" value="SP0830-like domains"/>
    <property type="match status" value="1"/>
</dbReference>
<evidence type="ECO:0000313" key="2">
    <source>
        <dbReference type="Proteomes" id="UP000027037"/>
    </source>
</evidence>
<dbReference type="STRING" id="1280946.HY29_14335"/>
<evidence type="ECO:0000313" key="1">
    <source>
        <dbReference type="EMBL" id="KCZ54433.1"/>
    </source>
</evidence>
<dbReference type="PATRIC" id="fig|1280946.3.peg.1878"/>
<dbReference type="eggNOG" id="COG3797">
    <property type="taxonomic scope" value="Bacteria"/>
</dbReference>
<dbReference type="RefSeq" id="WP_034796048.1">
    <property type="nucleotide sequence ID" value="NZ_AWFF01000037.1"/>
</dbReference>
<evidence type="ECO:0008006" key="3">
    <source>
        <dbReference type="Google" id="ProtNLM"/>
    </source>
</evidence>
<protein>
    <recommendedName>
        <fullName evidence="3">DUF1697 domain-containing protein</fullName>
    </recommendedName>
</protein>
<dbReference type="PIRSF" id="PIRSF008502">
    <property type="entry name" value="UCP008502"/>
    <property type="match status" value="1"/>
</dbReference>
<dbReference type="Pfam" id="PF08002">
    <property type="entry name" value="DUF1697"/>
    <property type="match status" value="1"/>
</dbReference>
<dbReference type="SUPFAM" id="SSF160379">
    <property type="entry name" value="SP0830-like"/>
    <property type="match status" value="1"/>
</dbReference>
<dbReference type="InterPro" id="IPR012545">
    <property type="entry name" value="DUF1697"/>
</dbReference>
<proteinExistence type="predicted"/>
<organism evidence="1 2">
    <name type="scientific">Hyphomonas beringensis</name>
    <dbReference type="NCBI Taxonomy" id="1280946"/>
    <lineage>
        <taxon>Bacteria</taxon>
        <taxon>Pseudomonadati</taxon>
        <taxon>Pseudomonadota</taxon>
        <taxon>Alphaproteobacteria</taxon>
        <taxon>Hyphomonadales</taxon>
        <taxon>Hyphomonadaceae</taxon>
        <taxon>Hyphomonas</taxon>
    </lineage>
</organism>
<name>A0A062U9L9_9PROT</name>
<keyword evidence="2" id="KW-1185">Reference proteome</keyword>
<dbReference type="EMBL" id="AWFF01000037">
    <property type="protein sequence ID" value="KCZ54433.1"/>
    <property type="molecule type" value="Genomic_DNA"/>
</dbReference>
<dbReference type="PANTHER" id="PTHR36439">
    <property type="entry name" value="BLL4334 PROTEIN"/>
    <property type="match status" value="1"/>
</dbReference>